<dbReference type="InterPro" id="IPR038495">
    <property type="entry name" value="ATPase_E_C"/>
</dbReference>
<accession>A0A2M7S8X7</accession>
<comment type="similarity">
    <text evidence="1 4">Belongs to the V-ATPase E subunit family.</text>
</comment>
<name>A0A2M7S8X7_9BACT</name>
<dbReference type="SUPFAM" id="SSF160527">
    <property type="entry name" value="V-type ATPase subunit E-like"/>
    <property type="match status" value="1"/>
</dbReference>
<dbReference type="AlphaFoldDB" id="A0A2M7S8X7"/>
<sequence length="196" mass="21659">MFMAIEAIIQKILGDARKEADAIRSKASGQAEGILAEARARAELLKADIGEKAGGRARQEEERMRTSAVIDAKKQVLAEKQKAISAVFSAALEEIKGMDKAGYQDIIGKMLSSADGDEEVIIPSSEKRIDAAFIEKINKTYFKKKAGFRLSVEKREMPGGGFILKKERVEKNNSFAVILNSLRPVIERQLAEMLFK</sequence>
<evidence type="ECO:0000256" key="4">
    <source>
        <dbReference type="HAMAP-Rule" id="MF_00311"/>
    </source>
</evidence>
<dbReference type="GO" id="GO:0042777">
    <property type="term" value="P:proton motive force-driven plasma membrane ATP synthesis"/>
    <property type="evidence" value="ECO:0007669"/>
    <property type="project" value="UniProtKB-UniRule"/>
</dbReference>
<protein>
    <recommendedName>
        <fullName evidence="4">V-type proton ATPase subunit E</fullName>
    </recommendedName>
    <alternativeName>
        <fullName evidence="4">V-ATPase subunit E</fullName>
    </alternativeName>
</protein>
<keyword evidence="3 4" id="KW-0406">Ion transport</keyword>
<evidence type="ECO:0000256" key="1">
    <source>
        <dbReference type="ARBA" id="ARBA00005901"/>
    </source>
</evidence>
<dbReference type="EMBL" id="PFMR01000225">
    <property type="protein sequence ID" value="PIZ15908.1"/>
    <property type="molecule type" value="Genomic_DNA"/>
</dbReference>
<organism evidence="5 6">
    <name type="scientific">Candidatus Desantisbacteria bacterium CG_4_10_14_0_8_um_filter_48_22</name>
    <dbReference type="NCBI Taxonomy" id="1974543"/>
    <lineage>
        <taxon>Bacteria</taxon>
        <taxon>Candidatus Desantisiibacteriota</taxon>
    </lineage>
</organism>
<gene>
    <name evidence="4" type="primary">atpE</name>
    <name evidence="5" type="ORF">COY52_08555</name>
</gene>
<dbReference type="Gene3D" id="1.20.5.620">
    <property type="entry name" value="F1F0 ATP synthase subunit B, membrane domain"/>
    <property type="match status" value="1"/>
</dbReference>
<dbReference type="Gene3D" id="3.30.2320.30">
    <property type="entry name" value="ATP synthase, E subunit, C-terminal"/>
    <property type="match status" value="1"/>
</dbReference>
<reference evidence="6" key="1">
    <citation type="submission" date="2017-09" db="EMBL/GenBank/DDBJ databases">
        <title>Depth-based differentiation of microbial function through sediment-hosted aquifers and enrichment of novel symbionts in the deep terrestrial subsurface.</title>
        <authorList>
            <person name="Probst A.J."/>
            <person name="Ladd B."/>
            <person name="Jarett J.K."/>
            <person name="Geller-Mcgrath D.E."/>
            <person name="Sieber C.M.K."/>
            <person name="Emerson J.B."/>
            <person name="Anantharaman K."/>
            <person name="Thomas B.C."/>
            <person name="Malmstrom R."/>
            <person name="Stieglmeier M."/>
            <person name="Klingl A."/>
            <person name="Woyke T."/>
            <person name="Ryan C.M."/>
            <person name="Banfield J.F."/>
        </authorList>
    </citation>
    <scope>NUCLEOTIDE SEQUENCE [LARGE SCALE GENOMIC DNA]</scope>
</reference>
<comment type="caution">
    <text evidence="5">The sequence shown here is derived from an EMBL/GenBank/DDBJ whole genome shotgun (WGS) entry which is preliminary data.</text>
</comment>
<dbReference type="InterPro" id="IPR002842">
    <property type="entry name" value="ATPase_V1_Esu"/>
</dbReference>
<dbReference type="GO" id="GO:0046961">
    <property type="term" value="F:proton-transporting ATPase activity, rotational mechanism"/>
    <property type="evidence" value="ECO:0007669"/>
    <property type="project" value="InterPro"/>
</dbReference>
<keyword evidence="4" id="KW-0066">ATP synthesis</keyword>
<evidence type="ECO:0000256" key="2">
    <source>
        <dbReference type="ARBA" id="ARBA00022448"/>
    </source>
</evidence>
<dbReference type="Proteomes" id="UP000229307">
    <property type="component" value="Unassembled WGS sequence"/>
</dbReference>
<dbReference type="HAMAP" id="MF_00311">
    <property type="entry name" value="ATP_synth_E_arch"/>
    <property type="match status" value="1"/>
</dbReference>
<dbReference type="Pfam" id="PF01991">
    <property type="entry name" value="vATP-synt_E"/>
    <property type="match status" value="1"/>
</dbReference>
<evidence type="ECO:0000256" key="3">
    <source>
        <dbReference type="ARBA" id="ARBA00023065"/>
    </source>
</evidence>
<comment type="function">
    <text evidence="4">Produces ATP from ADP in the presence of a proton gradient across the membrane.</text>
</comment>
<dbReference type="GO" id="GO:0033178">
    <property type="term" value="C:proton-transporting two-sector ATPase complex, catalytic domain"/>
    <property type="evidence" value="ECO:0007669"/>
    <property type="project" value="InterPro"/>
</dbReference>
<proteinExistence type="inferred from homology"/>
<evidence type="ECO:0000313" key="6">
    <source>
        <dbReference type="Proteomes" id="UP000229307"/>
    </source>
</evidence>
<keyword evidence="2 4" id="KW-0813">Transport</keyword>
<dbReference type="GO" id="GO:0046933">
    <property type="term" value="F:proton-transporting ATP synthase activity, rotational mechanism"/>
    <property type="evidence" value="ECO:0007669"/>
    <property type="project" value="UniProtKB-UniRule"/>
</dbReference>
<keyword evidence="4" id="KW-0375">Hydrogen ion transport</keyword>
<dbReference type="GO" id="GO:0005524">
    <property type="term" value="F:ATP binding"/>
    <property type="evidence" value="ECO:0007669"/>
    <property type="project" value="UniProtKB-UniRule"/>
</dbReference>
<evidence type="ECO:0000313" key="5">
    <source>
        <dbReference type="EMBL" id="PIZ15908.1"/>
    </source>
</evidence>